<protein>
    <recommendedName>
        <fullName evidence="1">Heterokaryon incompatibility domain-containing protein</fullName>
    </recommendedName>
</protein>
<comment type="caution">
    <text evidence="2">The sequence shown here is derived from an EMBL/GenBank/DDBJ whole genome shotgun (WGS) entry which is preliminary data.</text>
</comment>
<dbReference type="Pfam" id="PF06985">
    <property type="entry name" value="HET"/>
    <property type="match status" value="1"/>
</dbReference>
<name>A0A1J9R8A5_9PEZI</name>
<dbReference type="GeneID" id="31011442"/>
<evidence type="ECO:0000313" key="2">
    <source>
        <dbReference type="EMBL" id="OJD28619.1"/>
    </source>
</evidence>
<dbReference type="EMBL" id="MNUE01000142">
    <property type="protein sequence ID" value="OJD28619.1"/>
    <property type="molecule type" value="Genomic_DNA"/>
</dbReference>
<sequence length="586" mass="67000">MCRMTRNIPTELGLTADWVVYKVKYGNELLGSFAREETFRVAAFPYVGDTRLVEILTYYRQGLRYHRPLVAADPMNLPLIDWNSLARDLAHCQNTHSETCNATQPAFRHPIRLINCESQKIEPAAADARYVALSYVWGLSKPVYEVHGDDAVLPNPVESTIEDAMFVAKTIGYKYIWVDRFCINQKDPNKFLQLRQMDLIYRNADVTIIAAAGEDHNYGLPHVRDKRAEPPAVCKVGKYVIAEVANENRQENLVVESKWNTRGWTYQEAIFSRRRLVFTDQGASFHCNTTELSRESDGRTVRYRRFLREKMAPPRPVFSGPGRAPQDLGARMTEYSKRDLTNGSDMLNAFLGVLGAFEESQGPIYHLWGTPIFPLRGGSSGSSSIASDGFLYAFVWQMFEPASRRDGFPSWSWMGWHGRVKDLPYDSSILDWKGESGVAVSMELSNGQLQEWPRLVEQDYFKDDSDKLSRFIHMYAWTVKVTLESLPSGGWRAGFPDSRGELVTEAFVLDDEMLQRDGYTQEERNQSFICIFLGPPTSSFAALLVHQHEAFAERIGIMRRPRFLSRHEDGLDWITPKLQRRSIRLG</sequence>
<evidence type="ECO:0000313" key="3">
    <source>
        <dbReference type="Proteomes" id="UP000183809"/>
    </source>
</evidence>
<proteinExistence type="predicted"/>
<dbReference type="STRING" id="236234.A0A1J9R8A5"/>
<reference evidence="2 3" key="1">
    <citation type="submission" date="2016-10" db="EMBL/GenBank/DDBJ databases">
        <title>Proteomics and genomics reveal pathogen-plant mechanisms compatible with a hemibiotrophic lifestyle of Diplodia corticola.</title>
        <authorList>
            <person name="Fernandes I."/>
            <person name="De Jonge R."/>
            <person name="Van De Peer Y."/>
            <person name="Devreese B."/>
            <person name="Alves A."/>
            <person name="Esteves A.C."/>
        </authorList>
    </citation>
    <scope>NUCLEOTIDE SEQUENCE [LARGE SCALE GENOMIC DNA]</scope>
    <source>
        <strain evidence="2 3">CBS 112549</strain>
    </source>
</reference>
<dbReference type="Proteomes" id="UP000183809">
    <property type="component" value="Unassembled WGS sequence"/>
</dbReference>
<gene>
    <name evidence="2" type="ORF">BKCO1_1420003</name>
</gene>
<dbReference type="InterPro" id="IPR010730">
    <property type="entry name" value="HET"/>
</dbReference>
<dbReference type="OrthoDB" id="5428863at2759"/>
<dbReference type="PANTHER" id="PTHR33112">
    <property type="entry name" value="DOMAIN PROTEIN, PUTATIVE-RELATED"/>
    <property type="match status" value="1"/>
</dbReference>
<dbReference type="AlphaFoldDB" id="A0A1J9R8A5"/>
<feature type="domain" description="Heterokaryon incompatibility" evidence="1">
    <location>
        <begin position="130"/>
        <end position="268"/>
    </location>
</feature>
<keyword evidence="3" id="KW-1185">Reference proteome</keyword>
<organism evidence="2 3">
    <name type="scientific">Diplodia corticola</name>
    <dbReference type="NCBI Taxonomy" id="236234"/>
    <lineage>
        <taxon>Eukaryota</taxon>
        <taxon>Fungi</taxon>
        <taxon>Dikarya</taxon>
        <taxon>Ascomycota</taxon>
        <taxon>Pezizomycotina</taxon>
        <taxon>Dothideomycetes</taxon>
        <taxon>Dothideomycetes incertae sedis</taxon>
        <taxon>Botryosphaeriales</taxon>
        <taxon>Botryosphaeriaceae</taxon>
        <taxon>Diplodia</taxon>
    </lineage>
</organism>
<dbReference type="PANTHER" id="PTHR33112:SF1">
    <property type="entry name" value="HETEROKARYON INCOMPATIBILITY DOMAIN-CONTAINING PROTEIN"/>
    <property type="match status" value="1"/>
</dbReference>
<dbReference type="RefSeq" id="XP_020124879.1">
    <property type="nucleotide sequence ID" value="XM_020271183.1"/>
</dbReference>
<evidence type="ECO:0000259" key="1">
    <source>
        <dbReference type="Pfam" id="PF06985"/>
    </source>
</evidence>
<accession>A0A1J9R8A5</accession>